<dbReference type="AlphaFoldDB" id="A0A927D7K9"/>
<evidence type="ECO:0000256" key="1">
    <source>
        <dbReference type="SAM" id="SignalP"/>
    </source>
</evidence>
<proteinExistence type="predicted"/>
<feature type="chain" id="PRO_5037825953" description="Peptidase inhibitor I78" evidence="1">
    <location>
        <begin position="17"/>
        <end position="81"/>
    </location>
</feature>
<reference evidence="2" key="1">
    <citation type="submission" date="2020-08" db="EMBL/GenBank/DDBJ databases">
        <title>Sulfitobacter aestuariivivens sp. nov., isolated from a tidal flat.</title>
        <authorList>
            <person name="Park S."/>
            <person name="Yoon J.-H."/>
        </authorList>
    </citation>
    <scope>NUCLEOTIDE SEQUENCE</scope>
    <source>
        <strain evidence="2">TSTF-M16</strain>
    </source>
</reference>
<organism evidence="2 3">
    <name type="scientific">Sulfitobacter aestuariivivens</name>
    <dbReference type="NCBI Taxonomy" id="2766981"/>
    <lineage>
        <taxon>Bacteria</taxon>
        <taxon>Pseudomonadati</taxon>
        <taxon>Pseudomonadota</taxon>
        <taxon>Alphaproteobacteria</taxon>
        <taxon>Rhodobacterales</taxon>
        <taxon>Roseobacteraceae</taxon>
        <taxon>Sulfitobacter</taxon>
    </lineage>
</organism>
<feature type="signal peptide" evidence="1">
    <location>
        <begin position="1"/>
        <end position="16"/>
    </location>
</feature>
<gene>
    <name evidence="2" type="ORF">H9Q16_16940</name>
</gene>
<comment type="caution">
    <text evidence="2">The sequence shown here is derived from an EMBL/GenBank/DDBJ whole genome shotgun (WGS) entry which is preliminary data.</text>
</comment>
<accession>A0A927D7K9</accession>
<dbReference type="Pfam" id="PF11720">
    <property type="entry name" value="Inhibitor_I78"/>
    <property type="match status" value="1"/>
</dbReference>
<dbReference type="Proteomes" id="UP000635142">
    <property type="component" value="Unassembled WGS sequence"/>
</dbReference>
<evidence type="ECO:0000313" key="3">
    <source>
        <dbReference type="Proteomes" id="UP000635142"/>
    </source>
</evidence>
<dbReference type="InterPro" id="IPR021719">
    <property type="entry name" value="Prot_inh_I78"/>
</dbReference>
<keyword evidence="3" id="KW-1185">Reference proteome</keyword>
<dbReference type="EMBL" id="JACTAG010000002">
    <property type="protein sequence ID" value="MBD3665623.1"/>
    <property type="molecule type" value="Genomic_DNA"/>
</dbReference>
<name>A0A927D7K9_9RHOB</name>
<dbReference type="Gene3D" id="3.30.10.10">
    <property type="entry name" value="Trypsin Inhibitor V, subunit A"/>
    <property type="match status" value="1"/>
</dbReference>
<dbReference type="RefSeq" id="WP_191076589.1">
    <property type="nucleotide sequence ID" value="NZ_JACTAG010000002.1"/>
</dbReference>
<keyword evidence="1" id="KW-0732">Signal</keyword>
<evidence type="ECO:0008006" key="4">
    <source>
        <dbReference type="Google" id="ProtNLM"/>
    </source>
</evidence>
<evidence type="ECO:0000313" key="2">
    <source>
        <dbReference type="EMBL" id="MBD3665623.1"/>
    </source>
</evidence>
<protein>
    <recommendedName>
        <fullName evidence="4">Peptidase inhibitor I78</fullName>
    </recommendedName>
</protein>
<sequence>MRGLLMVLLLAGCTGAAPSPDITCNAQNWQELIGEPEEALYATLGNLRVVRAGKPKPADVNPNRLNAEIDKDGRIARFGCY</sequence>